<gene>
    <name evidence="1" type="ORF">BTO11_11330</name>
</gene>
<keyword evidence="2" id="KW-1185">Reference proteome</keyword>
<dbReference type="InterPro" id="IPR019734">
    <property type="entry name" value="TPR_rpt"/>
</dbReference>
<dbReference type="InterPro" id="IPR011990">
    <property type="entry name" value="TPR-like_helical_dom_sf"/>
</dbReference>
<name>A0A2S7UW62_9GAMM</name>
<dbReference type="RefSeq" id="WP_105052697.1">
    <property type="nucleotide sequence ID" value="NZ_BMYG01000006.1"/>
</dbReference>
<dbReference type="SMART" id="SM00671">
    <property type="entry name" value="SEL1"/>
    <property type="match status" value="3"/>
</dbReference>
<proteinExistence type="predicted"/>
<dbReference type="PANTHER" id="PTHR43628">
    <property type="entry name" value="ACTIVATOR OF C KINASE PROTEIN 1-RELATED"/>
    <property type="match status" value="1"/>
</dbReference>
<sequence length="274" mass="31349">MANKNTNTLFCNYDKACLQGKLDSLLINKDKNFDVVDQMIEEFNHLSEDKSGWKENSLGLLYMMKENKENIHIAEQLFLNSFSKGNMIAAQNAAELYFYQDNFNSSIDFLKKIEKSKPIFKSEAYINWARLYAQILYLDKGEFRNVNHSLELILDIIDDDKSGVSHYLLGHYFFTQNDAENAIKYLKVSVELQTTDAALLLGDIYHVGLLGVGVDLDLAIAFYNIGADNDISRAHYNLAIIYHAKKDIKKMKYHLNQASELGHTKAIALLQKLE</sequence>
<dbReference type="SMART" id="SM00028">
    <property type="entry name" value="TPR"/>
    <property type="match status" value="3"/>
</dbReference>
<dbReference type="PANTHER" id="PTHR43628:SF1">
    <property type="entry name" value="CHITIN SYNTHASE REGULATORY FACTOR 2-RELATED"/>
    <property type="match status" value="1"/>
</dbReference>
<protein>
    <recommendedName>
        <fullName evidence="3">Sel1 repeat family protein</fullName>
    </recommendedName>
</protein>
<evidence type="ECO:0008006" key="3">
    <source>
        <dbReference type="Google" id="ProtNLM"/>
    </source>
</evidence>
<dbReference type="Gene3D" id="1.25.40.10">
    <property type="entry name" value="Tetratricopeptide repeat domain"/>
    <property type="match status" value="1"/>
</dbReference>
<evidence type="ECO:0000313" key="1">
    <source>
        <dbReference type="EMBL" id="PQJ54183.1"/>
    </source>
</evidence>
<dbReference type="SUPFAM" id="SSF81901">
    <property type="entry name" value="HCP-like"/>
    <property type="match status" value="2"/>
</dbReference>
<dbReference type="InterPro" id="IPR006597">
    <property type="entry name" value="Sel1-like"/>
</dbReference>
<accession>A0A2S7UW62</accession>
<reference evidence="1 2" key="1">
    <citation type="submission" date="2016-12" db="EMBL/GenBank/DDBJ databases">
        <title>Diversity of luminous bacteria.</title>
        <authorList>
            <person name="Yoshizawa S."/>
            <person name="Kogure K."/>
        </authorList>
    </citation>
    <scope>NUCLEOTIDE SEQUENCE [LARGE SCALE GENOMIC DNA]</scope>
    <source>
        <strain evidence="1 2">SA4-48</strain>
    </source>
</reference>
<comment type="caution">
    <text evidence="1">The sequence shown here is derived from an EMBL/GenBank/DDBJ whole genome shotgun (WGS) entry which is preliminary data.</text>
</comment>
<dbReference type="AlphaFoldDB" id="A0A2S7UW62"/>
<dbReference type="Proteomes" id="UP000239007">
    <property type="component" value="Unassembled WGS sequence"/>
</dbReference>
<evidence type="ECO:0000313" key="2">
    <source>
        <dbReference type="Proteomes" id="UP000239007"/>
    </source>
</evidence>
<organism evidence="1 2">
    <name type="scientific">Psychrosphaera saromensis</name>
    <dbReference type="NCBI Taxonomy" id="716813"/>
    <lineage>
        <taxon>Bacteria</taxon>
        <taxon>Pseudomonadati</taxon>
        <taxon>Pseudomonadota</taxon>
        <taxon>Gammaproteobacteria</taxon>
        <taxon>Alteromonadales</taxon>
        <taxon>Pseudoalteromonadaceae</taxon>
        <taxon>Psychrosphaera</taxon>
    </lineage>
</organism>
<dbReference type="InterPro" id="IPR052945">
    <property type="entry name" value="Mitotic_Regulator"/>
</dbReference>
<dbReference type="EMBL" id="MSCH01000003">
    <property type="protein sequence ID" value="PQJ54183.1"/>
    <property type="molecule type" value="Genomic_DNA"/>
</dbReference>